<name>A0A8D8A5U6_CULPI</name>
<evidence type="ECO:0000313" key="1">
    <source>
        <dbReference type="EMBL" id="CAG6450848.1"/>
    </source>
</evidence>
<protein>
    <submittedName>
        <fullName evidence="1">(northern house mosquito) hypothetical protein</fullName>
    </submittedName>
</protein>
<dbReference type="EMBL" id="HBUE01017095">
    <property type="protein sequence ID" value="CAG6450848.1"/>
    <property type="molecule type" value="Transcribed_RNA"/>
</dbReference>
<accession>A0A8D8A5U6</accession>
<reference evidence="1" key="1">
    <citation type="submission" date="2021-05" db="EMBL/GenBank/DDBJ databases">
        <authorList>
            <person name="Alioto T."/>
            <person name="Alioto T."/>
            <person name="Gomez Garrido J."/>
        </authorList>
    </citation>
    <scope>NUCLEOTIDE SEQUENCE</scope>
</reference>
<sequence length="115" mass="13551">MFSAPKELLLVNQFRKLHLFAKIQPPGNARIDKLSLTFRSLHRTRLCRLIQSVQQRLYNLVQRATSIREIVLPEFPFVPAFARFPSLLGLVQIPAEALAYGDPWYFMVTYFIWWK</sequence>
<proteinExistence type="predicted"/>
<dbReference type="AlphaFoldDB" id="A0A8D8A5U6"/>
<organism evidence="1">
    <name type="scientific">Culex pipiens</name>
    <name type="common">House mosquito</name>
    <dbReference type="NCBI Taxonomy" id="7175"/>
    <lineage>
        <taxon>Eukaryota</taxon>
        <taxon>Metazoa</taxon>
        <taxon>Ecdysozoa</taxon>
        <taxon>Arthropoda</taxon>
        <taxon>Hexapoda</taxon>
        <taxon>Insecta</taxon>
        <taxon>Pterygota</taxon>
        <taxon>Neoptera</taxon>
        <taxon>Endopterygota</taxon>
        <taxon>Diptera</taxon>
        <taxon>Nematocera</taxon>
        <taxon>Culicoidea</taxon>
        <taxon>Culicidae</taxon>
        <taxon>Culicinae</taxon>
        <taxon>Culicini</taxon>
        <taxon>Culex</taxon>
        <taxon>Culex</taxon>
    </lineage>
</organism>